<gene>
    <name evidence="4" type="ORF">SAE01_45340</name>
</gene>
<dbReference type="InterPro" id="IPR008397">
    <property type="entry name" value="Alginate_lyase_dom"/>
</dbReference>
<feature type="domain" description="Alginate lyase" evidence="3">
    <location>
        <begin position="64"/>
        <end position="296"/>
    </location>
</feature>
<evidence type="ECO:0000313" key="4">
    <source>
        <dbReference type="EMBL" id="GEO12038.1"/>
    </source>
</evidence>
<evidence type="ECO:0000256" key="1">
    <source>
        <dbReference type="ARBA" id="ARBA00022729"/>
    </source>
</evidence>
<proteinExistence type="predicted"/>
<dbReference type="Proteomes" id="UP000321513">
    <property type="component" value="Unassembled WGS sequence"/>
</dbReference>
<keyword evidence="1" id="KW-0732">Signal</keyword>
<dbReference type="AlphaFoldDB" id="A0A512BJ98"/>
<protein>
    <recommendedName>
        <fullName evidence="3">Alginate lyase domain-containing protein</fullName>
    </recommendedName>
</protein>
<organism evidence="4 5">
    <name type="scientific">Segetibacter aerophilus</name>
    <dbReference type="NCBI Taxonomy" id="670293"/>
    <lineage>
        <taxon>Bacteria</taxon>
        <taxon>Pseudomonadati</taxon>
        <taxon>Bacteroidota</taxon>
        <taxon>Chitinophagia</taxon>
        <taxon>Chitinophagales</taxon>
        <taxon>Chitinophagaceae</taxon>
        <taxon>Segetibacter</taxon>
    </lineage>
</organism>
<comment type="caution">
    <text evidence="4">The sequence shown here is derived from an EMBL/GenBank/DDBJ whole genome shotgun (WGS) entry which is preliminary data.</text>
</comment>
<evidence type="ECO:0000313" key="5">
    <source>
        <dbReference type="Proteomes" id="UP000321513"/>
    </source>
</evidence>
<dbReference type="InterPro" id="IPR008929">
    <property type="entry name" value="Chondroitin_lyas"/>
</dbReference>
<dbReference type="GO" id="GO:0016829">
    <property type="term" value="F:lyase activity"/>
    <property type="evidence" value="ECO:0007669"/>
    <property type="project" value="UniProtKB-KW"/>
</dbReference>
<dbReference type="GO" id="GO:0042597">
    <property type="term" value="C:periplasmic space"/>
    <property type="evidence" value="ECO:0007669"/>
    <property type="project" value="InterPro"/>
</dbReference>
<accession>A0A512BJ98</accession>
<dbReference type="Pfam" id="PF05426">
    <property type="entry name" value="Alginate_lyase"/>
    <property type="match status" value="1"/>
</dbReference>
<dbReference type="Gene3D" id="1.50.10.100">
    <property type="entry name" value="Chondroitin AC/alginate lyase"/>
    <property type="match status" value="1"/>
</dbReference>
<name>A0A512BJ98_9BACT</name>
<evidence type="ECO:0000256" key="2">
    <source>
        <dbReference type="ARBA" id="ARBA00023239"/>
    </source>
</evidence>
<keyword evidence="2" id="KW-0456">Lyase</keyword>
<keyword evidence="5" id="KW-1185">Reference proteome</keyword>
<sequence length="360" mass="41269">MGANRLPRSYYTVDNHAAGKEKIHPEGMHPKAQLEFVRQKVKNREQPYYNAYNQLIAYADSAFQHTTHGLADFNVPGFYVDAIGHRKNSLSLQSDAFDAYACALACRLSGKKKYAKEALRFLQAWADTNTKYSNADGPLVMSYSGTAMVIAADLLGDYKGWETAPRKKFATWVKDVYRKSANEIRNRKNNWADWGRLGSILSAAYLNDTTEIKENIRLIKSDLAEKIEEDGHMPHETVRGANGIWYTYFSLTPMTASFWVAYNATGENLFTWHEGDRSIKKALDYLYYYNLHPNEWKWFKNPNQGSPDKWPGNLFEAVSGIYNEPGFESYTTPARPIIYNLHHFAWTFPTLMKVQLSGYK</sequence>
<dbReference type="SUPFAM" id="SSF48230">
    <property type="entry name" value="Chondroitin AC/alginate lyase"/>
    <property type="match status" value="1"/>
</dbReference>
<evidence type="ECO:0000259" key="3">
    <source>
        <dbReference type="Pfam" id="PF05426"/>
    </source>
</evidence>
<reference evidence="4 5" key="1">
    <citation type="submission" date="2019-07" db="EMBL/GenBank/DDBJ databases">
        <title>Whole genome shotgun sequence of Segetibacter aerophilus NBRC 106135.</title>
        <authorList>
            <person name="Hosoyama A."/>
            <person name="Uohara A."/>
            <person name="Ohji S."/>
            <person name="Ichikawa N."/>
        </authorList>
    </citation>
    <scope>NUCLEOTIDE SEQUENCE [LARGE SCALE GENOMIC DNA]</scope>
    <source>
        <strain evidence="4 5">NBRC 106135</strain>
    </source>
</reference>
<dbReference type="EMBL" id="BJYT01000036">
    <property type="protein sequence ID" value="GEO12038.1"/>
    <property type="molecule type" value="Genomic_DNA"/>
</dbReference>